<dbReference type="Proteomes" id="UP000236161">
    <property type="component" value="Unassembled WGS sequence"/>
</dbReference>
<dbReference type="PANTHER" id="PTHR33401">
    <property type="entry name" value="LIGHT-HARVESTING COMPLEX-LIKE PROTEIN OHP2, CHLOROPLASTIC"/>
    <property type="match status" value="1"/>
</dbReference>
<dbReference type="EMBL" id="KZ454794">
    <property type="protein sequence ID" value="PKA45819.1"/>
    <property type="molecule type" value="Genomic_DNA"/>
</dbReference>
<gene>
    <name evidence="1" type="ORF">AXF42_Ash018370</name>
</gene>
<accession>A0A2H9ZRA7</accession>
<keyword evidence="2" id="KW-1185">Reference proteome</keyword>
<name>A0A2H9ZRA7_9ASPA</name>
<dbReference type="AlphaFoldDB" id="A0A2H9ZRA7"/>
<dbReference type="PANTHER" id="PTHR33401:SF19">
    <property type="entry name" value="(RAPE) HYPOTHETICAL PROTEIN"/>
    <property type="match status" value="1"/>
</dbReference>
<proteinExistence type="predicted"/>
<evidence type="ECO:0000313" key="1">
    <source>
        <dbReference type="EMBL" id="PKA45819.1"/>
    </source>
</evidence>
<sequence>MRVSSSTVNCPFYCFSPPPQPPPAHCQPCALESKDAQNSSCRSSPCSLVVEEKLCDEKIEISANGADGQKIEVFLKSSLRKKTSSPKEMGKDRIKWMDDLGKELVEIREFDPIEVGESYPTCSCVIV</sequence>
<protein>
    <submittedName>
        <fullName evidence="1">Uncharacterized protein</fullName>
    </submittedName>
</protein>
<dbReference type="OrthoDB" id="1921202at2759"/>
<reference evidence="1 2" key="1">
    <citation type="journal article" date="2017" name="Nature">
        <title>The Apostasia genome and the evolution of orchids.</title>
        <authorList>
            <person name="Zhang G.Q."/>
            <person name="Liu K.W."/>
            <person name="Li Z."/>
            <person name="Lohaus R."/>
            <person name="Hsiao Y.Y."/>
            <person name="Niu S.C."/>
            <person name="Wang J.Y."/>
            <person name="Lin Y.C."/>
            <person name="Xu Q."/>
            <person name="Chen L.J."/>
            <person name="Yoshida K."/>
            <person name="Fujiwara S."/>
            <person name="Wang Z.W."/>
            <person name="Zhang Y.Q."/>
            <person name="Mitsuda N."/>
            <person name="Wang M."/>
            <person name="Liu G.H."/>
            <person name="Pecoraro L."/>
            <person name="Huang H.X."/>
            <person name="Xiao X.J."/>
            <person name="Lin M."/>
            <person name="Wu X.Y."/>
            <person name="Wu W.L."/>
            <person name="Chen Y.Y."/>
            <person name="Chang S.B."/>
            <person name="Sakamoto S."/>
            <person name="Ohme-Takagi M."/>
            <person name="Yagi M."/>
            <person name="Zeng S.J."/>
            <person name="Shen C.Y."/>
            <person name="Yeh C.M."/>
            <person name="Luo Y.B."/>
            <person name="Tsai W.C."/>
            <person name="Van de Peer Y."/>
            <person name="Liu Z.J."/>
        </authorList>
    </citation>
    <scope>NUCLEOTIDE SEQUENCE [LARGE SCALE GENOMIC DNA]</scope>
    <source>
        <strain evidence="2">cv. Shenzhen</strain>
        <tissue evidence="1">Stem</tissue>
    </source>
</reference>
<organism evidence="1 2">
    <name type="scientific">Apostasia shenzhenica</name>
    <dbReference type="NCBI Taxonomy" id="1088818"/>
    <lineage>
        <taxon>Eukaryota</taxon>
        <taxon>Viridiplantae</taxon>
        <taxon>Streptophyta</taxon>
        <taxon>Embryophyta</taxon>
        <taxon>Tracheophyta</taxon>
        <taxon>Spermatophyta</taxon>
        <taxon>Magnoliopsida</taxon>
        <taxon>Liliopsida</taxon>
        <taxon>Asparagales</taxon>
        <taxon>Orchidaceae</taxon>
        <taxon>Apostasioideae</taxon>
        <taxon>Apostasia</taxon>
    </lineage>
</organism>
<evidence type="ECO:0000313" key="2">
    <source>
        <dbReference type="Proteomes" id="UP000236161"/>
    </source>
</evidence>